<dbReference type="PANTHER" id="PTHR43018">
    <property type="entry name" value="PHOSPHO-2-DEHYDRO-3-DEOXYHEPTONATE ALDOLASE"/>
    <property type="match status" value="1"/>
</dbReference>
<organism evidence="4 5">
    <name type="scientific">Nocardioides scoriae</name>
    <dbReference type="NCBI Taxonomy" id="642780"/>
    <lineage>
        <taxon>Bacteria</taxon>
        <taxon>Bacillati</taxon>
        <taxon>Actinomycetota</taxon>
        <taxon>Actinomycetes</taxon>
        <taxon>Propionibacteriales</taxon>
        <taxon>Nocardioidaceae</taxon>
        <taxon>Nocardioides</taxon>
    </lineage>
</organism>
<dbReference type="Gene3D" id="3.30.70.1140">
    <property type="entry name" value="Phospho-2-dehydro-3-deoxyheptonate aldolase, domain 1"/>
    <property type="match status" value="1"/>
</dbReference>
<dbReference type="GO" id="GO:0016832">
    <property type="term" value="F:aldehyde-lyase activity"/>
    <property type="evidence" value="ECO:0007669"/>
    <property type="project" value="InterPro"/>
</dbReference>
<protein>
    <submittedName>
        <fullName evidence="4">3-deoxy-D-arabinoheptulosonate-7-phosphate synthase</fullName>
    </submittedName>
</protein>
<name>A0A1H1L5X6_9ACTN</name>
<dbReference type="InterPro" id="IPR013785">
    <property type="entry name" value="Aldolase_TIM"/>
</dbReference>
<dbReference type="EMBL" id="LT629757">
    <property type="protein sequence ID" value="SDR69948.1"/>
    <property type="molecule type" value="Genomic_DNA"/>
</dbReference>
<dbReference type="AlphaFoldDB" id="A0A1H1L5X6"/>
<evidence type="ECO:0000313" key="4">
    <source>
        <dbReference type="EMBL" id="SDR69948.1"/>
    </source>
</evidence>
<dbReference type="InterPro" id="IPR052899">
    <property type="entry name" value="Class-I_DAHP_synthase"/>
</dbReference>
<dbReference type="InterPro" id="IPR041071">
    <property type="entry name" value="DAHP_snth_FXD"/>
</dbReference>
<evidence type="ECO:0000259" key="2">
    <source>
        <dbReference type="Pfam" id="PF00793"/>
    </source>
</evidence>
<feature type="domain" description="DAHP synthase ferredoxin-like" evidence="3">
    <location>
        <begin position="1"/>
        <end position="66"/>
    </location>
</feature>
<dbReference type="RefSeq" id="WP_091725000.1">
    <property type="nucleotide sequence ID" value="NZ_LT629757.1"/>
</dbReference>
<dbReference type="STRING" id="642780.SAMN04488570_0061"/>
<proteinExistence type="predicted"/>
<dbReference type="PANTHER" id="PTHR43018:SF1">
    <property type="entry name" value="PROTEIN AROA(G)"/>
    <property type="match status" value="1"/>
</dbReference>
<evidence type="ECO:0000313" key="5">
    <source>
        <dbReference type="Proteomes" id="UP000198859"/>
    </source>
</evidence>
<evidence type="ECO:0000256" key="1">
    <source>
        <dbReference type="ARBA" id="ARBA00022679"/>
    </source>
</evidence>
<dbReference type="InterPro" id="IPR006218">
    <property type="entry name" value="DAHP1/KDSA"/>
</dbReference>
<feature type="domain" description="DAHP synthetase I/KDSA" evidence="2">
    <location>
        <begin position="91"/>
        <end position="331"/>
    </location>
</feature>
<dbReference type="NCBIfam" id="NF006421">
    <property type="entry name" value="PRK08673.1"/>
    <property type="match status" value="1"/>
</dbReference>
<dbReference type="Pfam" id="PF18152">
    <property type="entry name" value="DAHP_snth_FXD"/>
    <property type="match status" value="1"/>
</dbReference>
<dbReference type="GO" id="GO:0009073">
    <property type="term" value="P:aromatic amino acid family biosynthetic process"/>
    <property type="evidence" value="ECO:0007669"/>
    <property type="project" value="InterPro"/>
</dbReference>
<accession>A0A1H1L5X6</accession>
<dbReference type="NCBIfam" id="TIGR01361">
    <property type="entry name" value="DAHP_synth_Bsub"/>
    <property type="match status" value="1"/>
</dbReference>
<dbReference type="OrthoDB" id="9802281at2"/>
<dbReference type="Pfam" id="PF00793">
    <property type="entry name" value="DAHP_synth_1"/>
    <property type="match status" value="1"/>
</dbReference>
<dbReference type="InterPro" id="IPR006268">
    <property type="entry name" value="DAHP_syn_2"/>
</dbReference>
<evidence type="ECO:0000259" key="3">
    <source>
        <dbReference type="Pfam" id="PF18152"/>
    </source>
</evidence>
<dbReference type="GO" id="GO:0016740">
    <property type="term" value="F:transferase activity"/>
    <property type="evidence" value="ECO:0007669"/>
    <property type="project" value="UniProtKB-KW"/>
</dbReference>
<dbReference type="SUPFAM" id="SSF51569">
    <property type="entry name" value="Aldolase"/>
    <property type="match status" value="1"/>
</dbReference>
<sequence>MVVVMSPDATEEQIARVTARVEETGGQAFVSRGVVRTIIGLVGDIDSFHGLNLRSMPGVQEVYRISDPYKLVSRQHHPERSTVHVGPAGAEVAIGPGTFTLLAGPCAVESAQQTLQAAEMAKAAGAKLLRGGAFKPRTSPYAFQGLGLKGLEILADVGTATGLPIVTEVVDARDLDAVAEHAHMLQVGSRNMGNFGLLQAVGDAGLPVLLERGVNATVEEWLMAAEYVAQRGNLDVVLCERGIRTFEPSTSTTLDISAVPVVQATSHLPVIVDPSHAGGRRDLVVPLSRAAIAVGADGIVVDVHPDPEQALCDGPQALHGQELRELATACRKLPPVVGRRV</sequence>
<keyword evidence="1" id="KW-0808">Transferase</keyword>
<gene>
    <name evidence="4" type="ORF">SAMN04488570_0061</name>
</gene>
<dbReference type="Gene3D" id="3.20.20.70">
    <property type="entry name" value="Aldolase class I"/>
    <property type="match status" value="1"/>
</dbReference>
<dbReference type="NCBIfam" id="NF009239">
    <property type="entry name" value="PRK12595.1"/>
    <property type="match status" value="1"/>
</dbReference>
<keyword evidence="5" id="KW-1185">Reference proteome</keyword>
<dbReference type="Proteomes" id="UP000198859">
    <property type="component" value="Chromosome I"/>
</dbReference>
<reference evidence="5" key="1">
    <citation type="submission" date="2016-10" db="EMBL/GenBank/DDBJ databases">
        <authorList>
            <person name="Varghese N."/>
            <person name="Submissions S."/>
        </authorList>
    </citation>
    <scope>NUCLEOTIDE SEQUENCE [LARGE SCALE GENOMIC DNA]</scope>
    <source>
        <strain evidence="5">DSM 22127</strain>
    </source>
</reference>